<sequence>MNAEIIATFLERLWLKQGVSKHTSSAYGTDLKKFLSYLLSVESGEVNLLAVYPEQIEDYLLWRRQQGLSPRSTARAVSALKKFYTYAVTERLCASNPTERLHQPKQTQAIPHSLAEVEVEALLNAPDESDPVQLRDRAMLELLYATGLRVSELTLLTHEQISLQQELVRVVGKGNKERLVPLGETALEWLLRYENEARPLLSEAQSDYVFITRRGGPLSRQAFWYRIKYYAKVADIRSHLSPHTLRHAFATHLLNHGADLRVLQMLLGHSDLSTTQIYTHVARERLQQLHAQHHPRA</sequence>
<dbReference type="STRING" id="1122124.GCA_000423165_01109"/>
<reference evidence="15" key="1">
    <citation type="journal article" date="2018" name="Front. Microbiol.">
        <title>Genome-Based Analysis Reveals the Taxonomy and Diversity of the Family Idiomarinaceae.</title>
        <authorList>
            <person name="Liu Y."/>
            <person name="Lai Q."/>
            <person name="Shao Z."/>
        </authorList>
    </citation>
    <scope>NUCLEOTIDE SEQUENCE [LARGE SCALE GENOMIC DNA]</scope>
    <source>
        <strain evidence="15">c121</strain>
    </source>
</reference>
<feature type="active site" evidence="11">
    <location>
        <position position="246"/>
    </location>
</feature>
<keyword evidence="4 11" id="KW-0963">Cytoplasm</keyword>
<dbReference type="EMBL" id="PIQE01000001">
    <property type="protein sequence ID" value="RUO74054.1"/>
    <property type="molecule type" value="Genomic_DNA"/>
</dbReference>
<dbReference type="NCBIfam" id="TIGR02225">
    <property type="entry name" value="recomb_XerD"/>
    <property type="match status" value="1"/>
</dbReference>
<dbReference type="InterPro" id="IPR011932">
    <property type="entry name" value="Recomb_XerD"/>
</dbReference>
<dbReference type="InterPro" id="IPR011010">
    <property type="entry name" value="DNA_brk_join_enz"/>
</dbReference>
<dbReference type="AlphaFoldDB" id="A0A432Z845"/>
<dbReference type="PROSITE" id="PS51900">
    <property type="entry name" value="CB"/>
    <property type="match status" value="1"/>
</dbReference>
<feature type="active site" evidence="11">
    <location>
        <position position="243"/>
    </location>
</feature>
<evidence type="ECO:0000256" key="6">
    <source>
        <dbReference type="ARBA" id="ARBA00022829"/>
    </source>
</evidence>
<comment type="similarity">
    <text evidence="2 11">Belongs to the 'phage' integrase family. XerD subfamily.</text>
</comment>
<keyword evidence="6 11" id="KW-0159">Chromosome partition</keyword>
<dbReference type="InterPro" id="IPR002104">
    <property type="entry name" value="Integrase_catalytic"/>
</dbReference>
<dbReference type="HAMAP" id="MF_01807">
    <property type="entry name" value="Recomb_XerD"/>
    <property type="match status" value="1"/>
</dbReference>
<evidence type="ECO:0000256" key="4">
    <source>
        <dbReference type="ARBA" id="ARBA00022490"/>
    </source>
</evidence>
<dbReference type="HAMAP" id="MF_01808">
    <property type="entry name" value="Recomb_XerC_XerD"/>
    <property type="match status" value="1"/>
</dbReference>
<comment type="subcellular location">
    <subcellularLocation>
        <location evidence="1 11">Cytoplasm</location>
    </subcellularLocation>
</comment>
<feature type="domain" description="Core-binding (CB)" evidence="13">
    <location>
        <begin position="1"/>
        <end position="88"/>
    </location>
</feature>
<evidence type="ECO:0000256" key="1">
    <source>
        <dbReference type="ARBA" id="ARBA00004496"/>
    </source>
</evidence>
<protein>
    <recommendedName>
        <fullName evidence="3 11">Tyrosine recombinase XerD</fullName>
    </recommendedName>
</protein>
<feature type="domain" description="Tyr recombinase" evidence="12">
    <location>
        <begin position="109"/>
        <end position="291"/>
    </location>
</feature>
<keyword evidence="10 11" id="KW-0131">Cell cycle</keyword>
<feature type="active site" evidence="11">
    <location>
        <position position="269"/>
    </location>
</feature>
<dbReference type="CDD" id="cd00798">
    <property type="entry name" value="INT_XerDC_C"/>
    <property type="match status" value="1"/>
</dbReference>
<dbReference type="GO" id="GO:0009037">
    <property type="term" value="F:tyrosine-based site-specific recombinase activity"/>
    <property type="evidence" value="ECO:0007669"/>
    <property type="project" value="UniProtKB-UniRule"/>
</dbReference>
<dbReference type="InterPro" id="IPR013762">
    <property type="entry name" value="Integrase-like_cat_sf"/>
</dbReference>
<comment type="subunit">
    <text evidence="11">Forms a cyclic heterotetrameric complex composed of two molecules of XerC and two molecules of XerD.</text>
</comment>
<evidence type="ECO:0000256" key="7">
    <source>
        <dbReference type="ARBA" id="ARBA00022908"/>
    </source>
</evidence>
<feature type="active site" evidence="11">
    <location>
        <position position="173"/>
    </location>
</feature>
<evidence type="ECO:0000256" key="5">
    <source>
        <dbReference type="ARBA" id="ARBA00022618"/>
    </source>
</evidence>
<evidence type="ECO:0000256" key="2">
    <source>
        <dbReference type="ARBA" id="ARBA00010450"/>
    </source>
</evidence>
<evidence type="ECO:0000256" key="8">
    <source>
        <dbReference type="ARBA" id="ARBA00023125"/>
    </source>
</evidence>
<keyword evidence="5 11" id="KW-0132">Cell division</keyword>
<keyword evidence="8 11" id="KW-0238">DNA-binding</keyword>
<evidence type="ECO:0000313" key="14">
    <source>
        <dbReference type="EMBL" id="RUO74054.1"/>
    </source>
</evidence>
<dbReference type="GO" id="GO:0005737">
    <property type="term" value="C:cytoplasm"/>
    <property type="evidence" value="ECO:0007669"/>
    <property type="project" value="UniProtKB-SubCell"/>
</dbReference>
<dbReference type="PANTHER" id="PTHR30349:SF90">
    <property type="entry name" value="TYROSINE RECOMBINASE XERD"/>
    <property type="match status" value="1"/>
</dbReference>
<dbReference type="InterPro" id="IPR010998">
    <property type="entry name" value="Integrase_recombinase_N"/>
</dbReference>
<feature type="active site" description="O-(3'-phospho-DNA)-tyrosine intermediate" evidence="11">
    <location>
        <position position="278"/>
    </location>
</feature>
<name>A0A432Z845_9GAMM</name>
<accession>A0A432Z845</accession>
<dbReference type="NCBIfam" id="NF040815">
    <property type="entry name" value="recomb_XerA_Arch"/>
    <property type="match status" value="1"/>
</dbReference>
<evidence type="ECO:0000256" key="3">
    <source>
        <dbReference type="ARBA" id="ARBA00015810"/>
    </source>
</evidence>
<comment type="caution">
    <text evidence="14">The sequence shown here is derived from an EMBL/GenBank/DDBJ whole genome shotgun (WGS) entry which is preliminary data.</text>
</comment>
<organism evidence="14 15">
    <name type="scientific">Pseudidiomarina sediminum</name>
    <dbReference type="NCBI Taxonomy" id="431675"/>
    <lineage>
        <taxon>Bacteria</taxon>
        <taxon>Pseudomonadati</taxon>
        <taxon>Pseudomonadota</taxon>
        <taxon>Gammaproteobacteria</taxon>
        <taxon>Alteromonadales</taxon>
        <taxon>Idiomarinaceae</taxon>
        <taxon>Pseudidiomarina</taxon>
    </lineage>
</organism>
<comment type="function">
    <text evidence="11">Site-specific tyrosine recombinase, which acts by catalyzing the cutting and rejoining of the recombining DNA molecules. The XerC-XerD complex is essential to convert dimers of the bacterial chromosome into monomers to permit their segregation at cell division. It also contributes to the segregational stability of plasmids.</text>
</comment>
<keyword evidence="15" id="KW-1185">Reference proteome</keyword>
<dbReference type="RefSeq" id="WP_034728074.1">
    <property type="nucleotide sequence ID" value="NZ_PIQE01000001.1"/>
</dbReference>
<dbReference type="Gene3D" id="1.10.443.10">
    <property type="entry name" value="Intergrase catalytic core"/>
    <property type="match status" value="1"/>
</dbReference>
<dbReference type="Proteomes" id="UP000287022">
    <property type="component" value="Unassembled WGS sequence"/>
</dbReference>
<dbReference type="Pfam" id="PF00589">
    <property type="entry name" value="Phage_integrase"/>
    <property type="match status" value="1"/>
</dbReference>
<evidence type="ECO:0000256" key="10">
    <source>
        <dbReference type="ARBA" id="ARBA00023306"/>
    </source>
</evidence>
<evidence type="ECO:0000259" key="13">
    <source>
        <dbReference type="PROSITE" id="PS51900"/>
    </source>
</evidence>
<dbReference type="GO" id="GO:0051301">
    <property type="term" value="P:cell division"/>
    <property type="evidence" value="ECO:0007669"/>
    <property type="project" value="UniProtKB-KW"/>
</dbReference>
<dbReference type="InterPro" id="IPR050090">
    <property type="entry name" value="Tyrosine_recombinase_XerCD"/>
</dbReference>
<dbReference type="NCBIfam" id="NF001399">
    <property type="entry name" value="PRK00283.1"/>
    <property type="match status" value="1"/>
</dbReference>
<feature type="active site" evidence="11">
    <location>
        <position position="149"/>
    </location>
</feature>
<gene>
    <name evidence="11" type="primary">xerD</name>
    <name evidence="14" type="ORF">CWI80_01445</name>
</gene>
<dbReference type="SUPFAM" id="SSF56349">
    <property type="entry name" value="DNA breaking-rejoining enzymes"/>
    <property type="match status" value="1"/>
</dbReference>
<dbReference type="GO" id="GO:0003677">
    <property type="term" value="F:DNA binding"/>
    <property type="evidence" value="ECO:0007669"/>
    <property type="project" value="UniProtKB-UniRule"/>
</dbReference>
<evidence type="ECO:0000313" key="15">
    <source>
        <dbReference type="Proteomes" id="UP000287022"/>
    </source>
</evidence>
<dbReference type="Pfam" id="PF02899">
    <property type="entry name" value="Phage_int_SAM_1"/>
    <property type="match status" value="1"/>
</dbReference>
<dbReference type="InterPro" id="IPR004107">
    <property type="entry name" value="Integrase_SAM-like_N"/>
</dbReference>
<dbReference type="InterPro" id="IPR023009">
    <property type="entry name" value="Tyrosine_recombinase_XerC/XerD"/>
</dbReference>
<proteinExistence type="inferred from homology"/>
<evidence type="ECO:0000256" key="11">
    <source>
        <dbReference type="HAMAP-Rule" id="MF_01807"/>
    </source>
</evidence>
<dbReference type="InterPro" id="IPR044068">
    <property type="entry name" value="CB"/>
</dbReference>
<dbReference type="Gene3D" id="1.10.150.130">
    <property type="match status" value="1"/>
</dbReference>
<dbReference type="GO" id="GO:0007059">
    <property type="term" value="P:chromosome segregation"/>
    <property type="evidence" value="ECO:0007669"/>
    <property type="project" value="UniProtKB-UniRule"/>
</dbReference>
<evidence type="ECO:0000256" key="9">
    <source>
        <dbReference type="ARBA" id="ARBA00023172"/>
    </source>
</evidence>
<dbReference type="PROSITE" id="PS51898">
    <property type="entry name" value="TYR_RECOMBINASE"/>
    <property type="match status" value="1"/>
</dbReference>
<keyword evidence="7 11" id="KW-0229">DNA integration</keyword>
<evidence type="ECO:0000259" key="12">
    <source>
        <dbReference type="PROSITE" id="PS51898"/>
    </source>
</evidence>
<dbReference type="PANTHER" id="PTHR30349">
    <property type="entry name" value="PHAGE INTEGRASE-RELATED"/>
    <property type="match status" value="1"/>
</dbReference>
<dbReference type="GO" id="GO:0006313">
    <property type="term" value="P:DNA transposition"/>
    <property type="evidence" value="ECO:0007669"/>
    <property type="project" value="UniProtKB-UniRule"/>
</dbReference>
<keyword evidence="9 11" id="KW-0233">DNA recombination</keyword>